<feature type="region of interest" description="Disordered" evidence="2">
    <location>
        <begin position="250"/>
        <end position="269"/>
    </location>
</feature>
<comment type="caution">
    <text evidence="1">Lacks conserved residue(s) required for the propagation of feature annotation.</text>
</comment>
<keyword evidence="5" id="KW-1185">Reference proteome</keyword>
<accession>A0A8J2S998</accession>
<dbReference type="InterPro" id="IPR049551">
    <property type="entry name" value="PKS_DH_C"/>
</dbReference>
<sequence length="269" mass="28829">MDGLSVGGATIPQPLEGILAAVRNPNGATVTRKESKTSMRLRKNGVLPYQAAVWCAETVGDRVRVTRPCAGWLDKADIIEGQIVVVSAAGGATCRKDLELDSDVVAELATDSRVFVTEQDETRDGKLRAKVFSPVEGWVSVKCLAPICDRSGNLLAAGKAILEPADVNDKQVHYSHYVEINHEAMYKALWDSGLQYGPGFRLCKKAYRTDTDAVGVVGPLPGEAVGWLVHPALADSMLHLTAVAPKPPEGGWPWMSDDEKNGVVPGVTD</sequence>
<dbReference type="EMBL" id="CAKKNE010000001">
    <property type="protein sequence ID" value="CAH0366078.1"/>
    <property type="molecule type" value="Genomic_DNA"/>
</dbReference>
<dbReference type="Proteomes" id="UP000789595">
    <property type="component" value="Unassembled WGS sequence"/>
</dbReference>
<dbReference type="Pfam" id="PF14765">
    <property type="entry name" value="PS-DH"/>
    <property type="match status" value="1"/>
</dbReference>
<organism evidence="4 5">
    <name type="scientific">Pelagomonas calceolata</name>
    <dbReference type="NCBI Taxonomy" id="35677"/>
    <lineage>
        <taxon>Eukaryota</taxon>
        <taxon>Sar</taxon>
        <taxon>Stramenopiles</taxon>
        <taxon>Ochrophyta</taxon>
        <taxon>Pelagophyceae</taxon>
        <taxon>Pelagomonadales</taxon>
        <taxon>Pelagomonadaceae</taxon>
        <taxon>Pelagomonas</taxon>
    </lineage>
</organism>
<proteinExistence type="predicted"/>
<evidence type="ECO:0000256" key="2">
    <source>
        <dbReference type="SAM" id="MobiDB-lite"/>
    </source>
</evidence>
<feature type="region of interest" description="N-terminal hotdog fold" evidence="1">
    <location>
        <begin position="24"/>
        <end position="161"/>
    </location>
</feature>
<dbReference type="PROSITE" id="PS52019">
    <property type="entry name" value="PKS_MFAS_DH"/>
    <property type="match status" value="1"/>
</dbReference>
<dbReference type="OrthoDB" id="199643at2759"/>
<protein>
    <recommendedName>
        <fullName evidence="3">PKS/mFAS DH domain-containing protein</fullName>
    </recommendedName>
</protein>
<reference evidence="4" key="1">
    <citation type="submission" date="2021-11" db="EMBL/GenBank/DDBJ databases">
        <authorList>
            <consortium name="Genoscope - CEA"/>
            <person name="William W."/>
        </authorList>
    </citation>
    <scope>NUCLEOTIDE SEQUENCE</scope>
</reference>
<gene>
    <name evidence="4" type="ORF">PECAL_1P25500</name>
</gene>
<dbReference type="InterPro" id="IPR042104">
    <property type="entry name" value="PKS_dehydratase_sf"/>
</dbReference>
<dbReference type="InterPro" id="IPR049900">
    <property type="entry name" value="PKS_mFAS_DH"/>
</dbReference>
<evidence type="ECO:0000313" key="4">
    <source>
        <dbReference type="EMBL" id="CAH0366078.1"/>
    </source>
</evidence>
<evidence type="ECO:0000256" key="1">
    <source>
        <dbReference type="PROSITE-ProRule" id="PRU01363"/>
    </source>
</evidence>
<evidence type="ECO:0000313" key="5">
    <source>
        <dbReference type="Proteomes" id="UP000789595"/>
    </source>
</evidence>
<feature type="domain" description="PKS/mFAS DH" evidence="3">
    <location>
        <begin position="24"/>
        <end position="269"/>
    </location>
</feature>
<evidence type="ECO:0000259" key="3">
    <source>
        <dbReference type="PROSITE" id="PS52019"/>
    </source>
</evidence>
<feature type="region of interest" description="C-terminal hotdog fold" evidence="1">
    <location>
        <begin position="177"/>
        <end position="269"/>
    </location>
</feature>
<dbReference type="AlphaFoldDB" id="A0A8J2S998"/>
<name>A0A8J2S998_9STRA</name>
<dbReference type="Gene3D" id="3.10.129.110">
    <property type="entry name" value="Polyketide synthase dehydratase"/>
    <property type="match status" value="1"/>
</dbReference>
<comment type="caution">
    <text evidence="4">The sequence shown here is derived from an EMBL/GenBank/DDBJ whole genome shotgun (WGS) entry which is preliminary data.</text>
</comment>